<dbReference type="PANTHER" id="PTHR21301">
    <property type="entry name" value="REVERSE TRANSCRIPTASE"/>
    <property type="match status" value="1"/>
</dbReference>
<comment type="caution">
    <text evidence="2">The sequence shown here is derived from an EMBL/GenBank/DDBJ whole genome shotgun (WGS) entry which is preliminary data.</text>
</comment>
<dbReference type="Proteomes" id="UP000663824">
    <property type="component" value="Unassembled WGS sequence"/>
</dbReference>
<evidence type="ECO:0000259" key="1">
    <source>
        <dbReference type="PROSITE" id="PS50878"/>
    </source>
</evidence>
<name>A0A816VP12_9BILA</name>
<dbReference type="PROSITE" id="PS50878">
    <property type="entry name" value="RT_POL"/>
    <property type="match status" value="1"/>
</dbReference>
<protein>
    <recommendedName>
        <fullName evidence="1">Reverse transcriptase domain-containing protein</fullName>
    </recommendedName>
</protein>
<dbReference type="InterPro" id="IPR000477">
    <property type="entry name" value="RT_dom"/>
</dbReference>
<evidence type="ECO:0000313" key="3">
    <source>
        <dbReference type="Proteomes" id="UP000663824"/>
    </source>
</evidence>
<reference evidence="2" key="1">
    <citation type="submission" date="2021-02" db="EMBL/GenBank/DDBJ databases">
        <authorList>
            <person name="Nowell W R."/>
        </authorList>
    </citation>
    <scope>NUCLEOTIDE SEQUENCE</scope>
</reference>
<gene>
    <name evidence="2" type="ORF">MBJ925_LOCUS26185</name>
</gene>
<dbReference type="AlphaFoldDB" id="A0A816VP12"/>
<proteinExistence type="predicted"/>
<accession>A0A816VP12</accession>
<organism evidence="2 3">
    <name type="scientific">Rotaria magnacalcarata</name>
    <dbReference type="NCBI Taxonomy" id="392030"/>
    <lineage>
        <taxon>Eukaryota</taxon>
        <taxon>Metazoa</taxon>
        <taxon>Spiralia</taxon>
        <taxon>Gnathifera</taxon>
        <taxon>Rotifera</taxon>
        <taxon>Eurotatoria</taxon>
        <taxon>Bdelloidea</taxon>
        <taxon>Philodinida</taxon>
        <taxon>Philodinidae</taxon>
        <taxon>Rotaria</taxon>
    </lineage>
</organism>
<feature type="domain" description="Reverse transcriptase" evidence="1">
    <location>
        <begin position="262"/>
        <end position="442"/>
    </location>
</feature>
<dbReference type="EMBL" id="CAJNRE010013876">
    <property type="protein sequence ID" value="CAF2122566.1"/>
    <property type="molecule type" value="Genomic_DNA"/>
</dbReference>
<evidence type="ECO:0000313" key="2">
    <source>
        <dbReference type="EMBL" id="CAF2122566.1"/>
    </source>
</evidence>
<dbReference type="PANTHER" id="PTHR21301:SF10">
    <property type="entry name" value="REVERSE TRANSCRIPTASE DOMAIN-CONTAINING PROTEIN"/>
    <property type="match status" value="1"/>
</dbReference>
<sequence>MEMTDQRLKGFVHLHHIDLVRTVNYQKHKLKDIIYEKRLFNQLSSYHLTEVQEACAHVKLVRQYCHHLLSKQQIVDVYPQIIVDVPKVSLNQIQLDYLSKSGPNYVKLNQSSLHSYEHQEKHVQQEHKNIMNVITRYLIREHHIPLTATIIRELSQHLETSLHQQYMIPLSYLNIYRTRNEFKLMKSIQHRLQKGNYILRETGKSGIFHIGNSVDYEKKAEAYRQKTGVYIELYSNPLWSVFDKVILLLNDLRSNKYILSWQLHKMMPEREKVQLDYLYFIPKPHKTGTPLKPIVSSMNMPTTGISKFLDKIIRPIFDKHARSITIIDGASLIQRLEAYTTNGYLKPKTYLYTFDITDLYTILPKEESLDILVEFLLQHGYEKVQNIPIDIIRKLALIVIKENVFVYEKKFYRQVIGDAMGSAFTITLANIFMWEWQMQVVH</sequence>